<evidence type="ECO:0000313" key="6">
    <source>
        <dbReference type="EMBL" id="SFP62795.1"/>
    </source>
</evidence>
<sequence>MPVKPPRLCACGHRVAASIRCPCERKADQARKARFDRTRPNSSQRGYTGTWDKARTAFLAKHPRCRRCGNPATVVDHVTPHKGDTALFWDKSNWQSLCTPCHSGAKQSEERRNPRGYP</sequence>
<evidence type="ECO:0000256" key="4">
    <source>
        <dbReference type="ARBA" id="ARBA00040194"/>
    </source>
</evidence>
<dbReference type="GO" id="GO:0008270">
    <property type="term" value="F:zinc ion binding"/>
    <property type="evidence" value="ECO:0007669"/>
    <property type="project" value="InterPro"/>
</dbReference>
<dbReference type="SUPFAM" id="SSF161229">
    <property type="entry name" value="E6 C-terminal domain-like"/>
    <property type="match status" value="1"/>
</dbReference>
<evidence type="ECO:0000256" key="1">
    <source>
        <dbReference type="ARBA" id="ARBA00022722"/>
    </source>
</evidence>
<dbReference type="STRING" id="441119.SAMN04488047_109125"/>
<dbReference type="Proteomes" id="UP000199356">
    <property type="component" value="Unassembled WGS sequence"/>
</dbReference>
<dbReference type="AlphaFoldDB" id="A0A1I5RWA2"/>
<protein>
    <recommendedName>
        <fullName evidence="4">Putative HNH nuclease YajD</fullName>
    </recommendedName>
</protein>
<proteinExistence type="inferred from homology"/>
<dbReference type="CDD" id="cd00085">
    <property type="entry name" value="HNHc"/>
    <property type="match status" value="1"/>
</dbReference>
<organism evidence="6 7">
    <name type="scientific">Tranquillimonas alkanivorans</name>
    <dbReference type="NCBI Taxonomy" id="441119"/>
    <lineage>
        <taxon>Bacteria</taxon>
        <taxon>Pseudomonadati</taxon>
        <taxon>Pseudomonadota</taxon>
        <taxon>Alphaproteobacteria</taxon>
        <taxon>Rhodobacterales</taxon>
        <taxon>Roseobacteraceae</taxon>
        <taxon>Tranquillimonas</taxon>
    </lineage>
</organism>
<dbReference type="EMBL" id="FOXA01000009">
    <property type="protein sequence ID" value="SFP62795.1"/>
    <property type="molecule type" value="Genomic_DNA"/>
</dbReference>
<keyword evidence="2" id="KW-0378">Hydrolase</keyword>
<dbReference type="GO" id="GO:0016787">
    <property type="term" value="F:hydrolase activity"/>
    <property type="evidence" value="ECO:0007669"/>
    <property type="project" value="UniProtKB-KW"/>
</dbReference>
<dbReference type="RefSeq" id="WP_093422377.1">
    <property type="nucleotide sequence ID" value="NZ_FOXA01000009.1"/>
</dbReference>
<keyword evidence="6" id="KW-0255">Endonuclease</keyword>
<dbReference type="Gene3D" id="1.10.30.50">
    <property type="match status" value="1"/>
</dbReference>
<gene>
    <name evidence="6" type="ORF">SAMN04488047_109125</name>
</gene>
<dbReference type="OrthoDB" id="5292295at2"/>
<evidence type="ECO:0000259" key="5">
    <source>
        <dbReference type="SMART" id="SM00507"/>
    </source>
</evidence>
<dbReference type="InterPro" id="IPR038575">
    <property type="entry name" value="E6_sf"/>
</dbReference>
<evidence type="ECO:0000256" key="2">
    <source>
        <dbReference type="ARBA" id="ARBA00022801"/>
    </source>
</evidence>
<feature type="domain" description="HNH nuclease" evidence="5">
    <location>
        <begin position="53"/>
        <end position="103"/>
    </location>
</feature>
<dbReference type="GO" id="GO:0003676">
    <property type="term" value="F:nucleic acid binding"/>
    <property type="evidence" value="ECO:0007669"/>
    <property type="project" value="InterPro"/>
</dbReference>
<dbReference type="GO" id="GO:0004519">
    <property type="term" value="F:endonuclease activity"/>
    <property type="evidence" value="ECO:0007669"/>
    <property type="project" value="UniProtKB-KW"/>
</dbReference>
<reference evidence="6 7" key="1">
    <citation type="submission" date="2016-10" db="EMBL/GenBank/DDBJ databases">
        <authorList>
            <person name="de Groot N.N."/>
        </authorList>
    </citation>
    <scope>NUCLEOTIDE SEQUENCE [LARGE SCALE GENOMIC DNA]</scope>
    <source>
        <strain evidence="6 7">DSM 19547</strain>
    </source>
</reference>
<accession>A0A1I5RWA2</accession>
<keyword evidence="7" id="KW-1185">Reference proteome</keyword>
<name>A0A1I5RWA2_9RHOB</name>
<dbReference type="Pfam" id="PF01844">
    <property type="entry name" value="HNH"/>
    <property type="match status" value="1"/>
</dbReference>
<comment type="similarity">
    <text evidence="3">Belongs to the HNH nuclease family.</text>
</comment>
<evidence type="ECO:0000313" key="7">
    <source>
        <dbReference type="Proteomes" id="UP000199356"/>
    </source>
</evidence>
<keyword evidence="1" id="KW-0540">Nuclease</keyword>
<dbReference type="PANTHER" id="PTHR41286">
    <property type="entry name" value="HNH NUCLEASE YAJD-RELATED"/>
    <property type="match status" value="1"/>
</dbReference>
<dbReference type="GO" id="GO:0005829">
    <property type="term" value="C:cytosol"/>
    <property type="evidence" value="ECO:0007669"/>
    <property type="project" value="TreeGrafter"/>
</dbReference>
<dbReference type="SMART" id="SM00507">
    <property type="entry name" value="HNHc"/>
    <property type="match status" value="1"/>
</dbReference>
<evidence type="ECO:0000256" key="3">
    <source>
        <dbReference type="ARBA" id="ARBA00038412"/>
    </source>
</evidence>
<dbReference type="InterPro" id="IPR003615">
    <property type="entry name" value="HNH_nuc"/>
</dbReference>
<dbReference type="PANTHER" id="PTHR41286:SF1">
    <property type="entry name" value="HNH NUCLEASE YAJD-RELATED"/>
    <property type="match status" value="1"/>
</dbReference>
<dbReference type="InterPro" id="IPR002711">
    <property type="entry name" value="HNH"/>
</dbReference>